<evidence type="ECO:0000256" key="3">
    <source>
        <dbReference type="ARBA" id="ARBA00022892"/>
    </source>
</evidence>
<evidence type="ECO:0000256" key="4">
    <source>
        <dbReference type="ARBA" id="ARBA00023034"/>
    </source>
</evidence>
<evidence type="ECO:0000313" key="9">
    <source>
        <dbReference type="WBParaSite" id="TCLT_0000960001-mRNA-1"/>
    </source>
</evidence>
<dbReference type="OMA" id="GKLMYGM"/>
<dbReference type="GO" id="GO:0005794">
    <property type="term" value="C:Golgi apparatus"/>
    <property type="evidence" value="ECO:0007669"/>
    <property type="project" value="UniProtKB-SubCell"/>
</dbReference>
<dbReference type="InterPro" id="IPR007233">
    <property type="entry name" value="TRAPPC"/>
</dbReference>
<dbReference type="STRING" id="103827.A0A0N5D902"/>
<keyword evidence="2 6" id="KW-0256">Endoplasmic reticulum</keyword>
<evidence type="ECO:0000256" key="1">
    <source>
        <dbReference type="ARBA" id="ARBA00022448"/>
    </source>
</evidence>
<keyword evidence="1 6" id="KW-0813">Transport</keyword>
<gene>
    <name evidence="7" type="ORF">TCLT_LOCUS9589</name>
</gene>
<dbReference type="Gene3D" id="3.30.450.70">
    <property type="match status" value="1"/>
</dbReference>
<evidence type="ECO:0000256" key="2">
    <source>
        <dbReference type="ARBA" id="ARBA00022824"/>
    </source>
</evidence>
<protein>
    <recommendedName>
        <fullName evidence="6">Trafficking protein particle complex subunit</fullName>
    </recommendedName>
</protein>
<dbReference type="InterPro" id="IPR011012">
    <property type="entry name" value="Longin-like_dom_sf"/>
</dbReference>
<reference evidence="7 8" key="2">
    <citation type="submission" date="2018-11" db="EMBL/GenBank/DDBJ databases">
        <authorList>
            <consortium name="Pathogen Informatics"/>
        </authorList>
    </citation>
    <scope>NUCLEOTIDE SEQUENCE [LARGE SCALE GENOMIC DNA]</scope>
</reference>
<keyword evidence="4 6" id="KW-0333">Golgi apparatus</keyword>
<proteinExistence type="inferred from homology"/>
<dbReference type="PANTHER" id="PTHR23249">
    <property type="entry name" value="TRAFFICKING PROTEIN PARTICLE COMPLEX SUBUNIT"/>
    <property type="match status" value="1"/>
</dbReference>
<dbReference type="OrthoDB" id="246406at2759"/>
<dbReference type="SUPFAM" id="SSF64356">
    <property type="entry name" value="SNARE-like"/>
    <property type="match status" value="1"/>
</dbReference>
<dbReference type="PANTHER" id="PTHR23249:SF16">
    <property type="entry name" value="TRAFFICKING PROTEIN PARTICLE COMPLEX SUBUNIT 1"/>
    <property type="match status" value="1"/>
</dbReference>
<keyword evidence="3 6" id="KW-0931">ER-Golgi transport</keyword>
<dbReference type="GO" id="GO:0005783">
    <property type="term" value="C:endoplasmic reticulum"/>
    <property type="evidence" value="ECO:0007669"/>
    <property type="project" value="UniProtKB-SubCell"/>
</dbReference>
<evidence type="ECO:0000313" key="7">
    <source>
        <dbReference type="EMBL" id="VDN07235.1"/>
    </source>
</evidence>
<comment type="subunit">
    <text evidence="6">Part of the multisubunit transport protein particle (TRAPP) complex.</text>
</comment>
<dbReference type="WBParaSite" id="TCLT_0000960001-mRNA-1">
    <property type="protein sequence ID" value="TCLT_0000960001-mRNA-1"/>
    <property type="gene ID" value="TCLT_0000960001"/>
</dbReference>
<evidence type="ECO:0000313" key="8">
    <source>
        <dbReference type="Proteomes" id="UP000276776"/>
    </source>
</evidence>
<reference evidence="9" key="1">
    <citation type="submission" date="2017-02" db="UniProtKB">
        <authorList>
            <consortium name="WormBaseParasite"/>
        </authorList>
    </citation>
    <scope>IDENTIFICATION</scope>
</reference>
<evidence type="ECO:0000256" key="6">
    <source>
        <dbReference type="RuleBase" id="RU366065"/>
    </source>
</evidence>
<dbReference type="GO" id="GO:0030008">
    <property type="term" value="C:TRAPP complex"/>
    <property type="evidence" value="ECO:0007669"/>
    <property type="project" value="UniProtKB-UniRule"/>
</dbReference>
<dbReference type="Pfam" id="PF04099">
    <property type="entry name" value="Sybindin"/>
    <property type="match status" value="1"/>
</dbReference>
<dbReference type="EMBL" id="UYYF01004833">
    <property type="protein sequence ID" value="VDN07235.1"/>
    <property type="molecule type" value="Genomic_DNA"/>
</dbReference>
<dbReference type="AlphaFoldDB" id="A0A0N5D902"/>
<accession>A0A0N5D902</accession>
<comment type="subcellular location">
    <subcellularLocation>
        <location evidence="6">Endoplasmic reticulum</location>
    </subcellularLocation>
    <subcellularLocation>
        <location evidence="6">Golgi apparatus</location>
        <location evidence="6">cis-Golgi network</location>
    </subcellularLocation>
</comment>
<organism evidence="9">
    <name type="scientific">Thelazia callipaeda</name>
    <name type="common">Oriental eyeworm</name>
    <name type="synonym">Parasitic nematode</name>
    <dbReference type="NCBI Taxonomy" id="103827"/>
    <lineage>
        <taxon>Eukaryota</taxon>
        <taxon>Metazoa</taxon>
        <taxon>Ecdysozoa</taxon>
        <taxon>Nematoda</taxon>
        <taxon>Chromadorea</taxon>
        <taxon>Rhabditida</taxon>
        <taxon>Spirurina</taxon>
        <taxon>Spiruromorpha</taxon>
        <taxon>Thelazioidea</taxon>
        <taxon>Thelaziidae</taxon>
        <taxon>Thelazia</taxon>
    </lineage>
</organism>
<evidence type="ECO:0000256" key="5">
    <source>
        <dbReference type="ARBA" id="ARBA00038167"/>
    </source>
</evidence>
<dbReference type="Proteomes" id="UP000276776">
    <property type="component" value="Unassembled WGS sequence"/>
</dbReference>
<comment type="similarity">
    <text evidence="5">Belongs to the TRAPP small subunits family. BET5 subfamily.</text>
</comment>
<dbReference type="GO" id="GO:0006888">
    <property type="term" value="P:endoplasmic reticulum to Golgi vesicle-mediated transport"/>
    <property type="evidence" value="ECO:0007669"/>
    <property type="project" value="UniProtKB-UniRule"/>
</dbReference>
<dbReference type="SMART" id="SM01399">
    <property type="entry name" value="Sybindin"/>
    <property type="match status" value="1"/>
</dbReference>
<name>A0A0N5D902_THECL</name>
<sequence length="142" mass="16659">MTIYNFYLFSRSGVCLHYREWKRDKKATICKNLQEMKLMSGLVLSIRSFCSKLSTDPGVQQVDYFKTNQYNFNYYETNTGFKMVLNTDLNATGMKELMYNIYKVCAAAILTTSLTKELDHISDHLEYFEKKLDNLVQNHPSF</sequence>
<keyword evidence="8" id="KW-1185">Reference proteome</keyword>